<evidence type="ECO:0000256" key="1">
    <source>
        <dbReference type="SAM" id="Phobius"/>
    </source>
</evidence>
<dbReference type="AlphaFoldDB" id="A0A914C6G7"/>
<keyword evidence="1" id="KW-0472">Membrane</keyword>
<accession>A0A914C6G7</accession>
<evidence type="ECO:0000313" key="4">
    <source>
        <dbReference type="WBParaSite" id="ACRNAN_Path_411.g1571.t1"/>
    </source>
</evidence>
<proteinExistence type="predicted"/>
<dbReference type="WBParaSite" id="ACRNAN_Path_411.g1571.t1">
    <property type="protein sequence ID" value="ACRNAN_Path_411.g1571.t1"/>
    <property type="gene ID" value="ACRNAN_Path_411.g1571"/>
</dbReference>
<keyword evidence="1" id="KW-1133">Transmembrane helix</keyword>
<name>A0A914C6G7_9BILA</name>
<feature type="transmembrane region" description="Helical" evidence="1">
    <location>
        <begin position="72"/>
        <end position="93"/>
    </location>
</feature>
<feature type="chain" id="PRO_5036675037" evidence="2">
    <location>
        <begin position="21"/>
        <end position="121"/>
    </location>
</feature>
<dbReference type="Proteomes" id="UP000887540">
    <property type="component" value="Unplaced"/>
</dbReference>
<feature type="signal peptide" evidence="2">
    <location>
        <begin position="1"/>
        <end position="20"/>
    </location>
</feature>
<protein>
    <submittedName>
        <fullName evidence="4">Uncharacterized protein</fullName>
    </submittedName>
</protein>
<keyword evidence="2" id="KW-0732">Signal</keyword>
<evidence type="ECO:0000313" key="3">
    <source>
        <dbReference type="Proteomes" id="UP000887540"/>
    </source>
</evidence>
<organism evidence="3 4">
    <name type="scientific">Acrobeloides nanus</name>
    <dbReference type="NCBI Taxonomy" id="290746"/>
    <lineage>
        <taxon>Eukaryota</taxon>
        <taxon>Metazoa</taxon>
        <taxon>Ecdysozoa</taxon>
        <taxon>Nematoda</taxon>
        <taxon>Chromadorea</taxon>
        <taxon>Rhabditida</taxon>
        <taxon>Tylenchina</taxon>
        <taxon>Cephalobomorpha</taxon>
        <taxon>Cephaloboidea</taxon>
        <taxon>Cephalobidae</taxon>
        <taxon>Acrobeloides</taxon>
    </lineage>
</organism>
<reference evidence="4" key="1">
    <citation type="submission" date="2022-11" db="UniProtKB">
        <authorList>
            <consortium name="WormBaseParasite"/>
        </authorList>
    </citation>
    <scope>IDENTIFICATION</scope>
</reference>
<keyword evidence="1" id="KW-0812">Transmembrane</keyword>
<sequence length="121" mass="13884">MKFPILVILLIGWNLLSCSSEVNTSLSCSSEVNTSEPIQAPVMNRSSPTRLWLGFVSFETCQVLPTMDLRTMYWMTWTFAIFSSVLLFCTLTGRSPFEPYSRICRDFGMVVVEVEPLWKNR</sequence>
<evidence type="ECO:0000256" key="2">
    <source>
        <dbReference type="SAM" id="SignalP"/>
    </source>
</evidence>
<keyword evidence="3" id="KW-1185">Reference proteome</keyword>